<dbReference type="CDD" id="cd21122">
    <property type="entry name" value="SPASM_rSAM"/>
    <property type="match status" value="1"/>
</dbReference>
<dbReference type="InterPro" id="IPR007197">
    <property type="entry name" value="rSAM"/>
</dbReference>
<dbReference type="Gene3D" id="3.20.20.70">
    <property type="entry name" value="Aldolase class I"/>
    <property type="match status" value="1"/>
</dbReference>
<dbReference type="InterPro" id="IPR000385">
    <property type="entry name" value="MoaA_NifB_PqqE_Fe-S-bd_CS"/>
</dbReference>
<evidence type="ECO:0000256" key="1">
    <source>
        <dbReference type="ARBA" id="ARBA00001966"/>
    </source>
</evidence>
<evidence type="ECO:0000259" key="7">
    <source>
        <dbReference type="PROSITE" id="PS51918"/>
    </source>
</evidence>
<dbReference type="InterPro" id="IPR023885">
    <property type="entry name" value="4Fe4S-binding_SPASM_dom"/>
</dbReference>
<proteinExistence type="predicted"/>
<dbReference type="eggNOG" id="COG0535">
    <property type="taxonomic scope" value="Bacteria"/>
</dbReference>
<keyword evidence="9" id="KW-1185">Reference proteome</keyword>
<keyword evidence="3" id="KW-0949">S-adenosyl-L-methionine</keyword>
<evidence type="ECO:0000313" key="8">
    <source>
        <dbReference type="EMBL" id="ABX41423.1"/>
    </source>
</evidence>
<evidence type="ECO:0000313" key="9">
    <source>
        <dbReference type="Proteomes" id="UP000000370"/>
    </source>
</evidence>
<feature type="domain" description="Radical SAM core" evidence="7">
    <location>
        <begin position="9"/>
        <end position="214"/>
    </location>
</feature>
<dbReference type="RefSeq" id="WP_012199069.1">
    <property type="nucleotide sequence ID" value="NC_010001.1"/>
</dbReference>
<dbReference type="Proteomes" id="UP000000370">
    <property type="component" value="Chromosome"/>
</dbReference>
<name>A9KM80_LACP7</name>
<dbReference type="KEGG" id="cpy:Cphy_1043"/>
<dbReference type="HOGENOM" id="CLU_009273_1_4_9"/>
<dbReference type="PROSITE" id="PS01305">
    <property type="entry name" value="MOAA_NIFB_PQQE"/>
    <property type="match status" value="1"/>
</dbReference>
<dbReference type="GO" id="GO:0051539">
    <property type="term" value="F:4 iron, 4 sulfur cluster binding"/>
    <property type="evidence" value="ECO:0007669"/>
    <property type="project" value="UniProtKB-KW"/>
</dbReference>
<evidence type="ECO:0000256" key="4">
    <source>
        <dbReference type="ARBA" id="ARBA00022723"/>
    </source>
</evidence>
<sequence length="297" mass="34173">MNSLQKSKKPRLKKAYIEITNVCNLQCDFCPKTKRAPKFLTVPEFEHVIEEVSPYTNYIYLHIMGEPLLHENLKDFIEIAGKKNIKVNLTTNGTLLSPEKEYLLNLSALRQINISLHSFEANEHNLTLHDYVKSVMGFIKKATEQSDILCSVRLWNMDFGDLKGANSLNREIIQLIESELEIKESLEEKLCKEHSCKVGHNVYFNMAQKFEWPDVNRDMLQSEVFCYGLRDQIGILVDGTVVPCCLDSEGTINLGNIYKQNLDMILSSERAKMVYDGFSRRVAVEELCKRCGYATRF</sequence>
<evidence type="ECO:0000256" key="2">
    <source>
        <dbReference type="ARBA" id="ARBA00022485"/>
    </source>
</evidence>
<dbReference type="SFLD" id="SFLDG01067">
    <property type="entry name" value="SPASM/twitch_domain_containing"/>
    <property type="match status" value="1"/>
</dbReference>
<dbReference type="InterPro" id="IPR013785">
    <property type="entry name" value="Aldolase_TIM"/>
</dbReference>
<evidence type="ECO:0000256" key="3">
    <source>
        <dbReference type="ARBA" id="ARBA00022691"/>
    </source>
</evidence>
<dbReference type="GO" id="GO:0046872">
    <property type="term" value="F:metal ion binding"/>
    <property type="evidence" value="ECO:0007669"/>
    <property type="project" value="UniProtKB-KW"/>
</dbReference>
<reference evidence="9" key="1">
    <citation type="submission" date="2007-11" db="EMBL/GenBank/DDBJ databases">
        <title>Complete genome sequence of Clostridium phytofermentans ISDg.</title>
        <authorList>
            <person name="Leschine S.B."/>
            <person name="Warnick T.A."/>
            <person name="Blanchard J.L."/>
            <person name="Schnell D.J."/>
            <person name="Petit E.L."/>
            <person name="LaTouf W.G."/>
            <person name="Copeland A."/>
            <person name="Lucas S."/>
            <person name="Lapidus A."/>
            <person name="Barry K."/>
            <person name="Glavina del Rio T."/>
            <person name="Dalin E."/>
            <person name="Tice H."/>
            <person name="Pitluck S."/>
            <person name="Kiss H."/>
            <person name="Brettin T."/>
            <person name="Bruce D."/>
            <person name="Detter J.C."/>
            <person name="Han C."/>
            <person name="Kuske C."/>
            <person name="Schmutz J."/>
            <person name="Larimer F."/>
            <person name="Land M."/>
            <person name="Hauser L."/>
            <person name="Kyrpides N."/>
            <person name="Kim E.A."/>
            <person name="Richardson P."/>
        </authorList>
    </citation>
    <scope>NUCLEOTIDE SEQUENCE [LARGE SCALE GENOMIC DNA]</scope>
    <source>
        <strain evidence="9">ATCC 700394 / DSM 18823 / ISDg</strain>
    </source>
</reference>
<dbReference type="SFLD" id="SFLDS00029">
    <property type="entry name" value="Radical_SAM"/>
    <property type="match status" value="1"/>
</dbReference>
<gene>
    <name evidence="8" type="ordered locus">Cphy_1043</name>
</gene>
<dbReference type="PANTHER" id="PTHR43787:SF10">
    <property type="entry name" value="COFACTOR MODIFYING PROTEIN"/>
    <property type="match status" value="1"/>
</dbReference>
<evidence type="ECO:0000256" key="6">
    <source>
        <dbReference type="ARBA" id="ARBA00023014"/>
    </source>
</evidence>
<dbReference type="InterPro" id="IPR058240">
    <property type="entry name" value="rSAM_sf"/>
</dbReference>
<keyword evidence="5" id="KW-0408">Iron</keyword>
<dbReference type="STRING" id="357809.Cphy_1043"/>
<dbReference type="OrthoDB" id="9805809at2"/>
<dbReference type="Pfam" id="PF04055">
    <property type="entry name" value="Radical_SAM"/>
    <property type="match status" value="1"/>
</dbReference>
<comment type="cofactor">
    <cofactor evidence="1">
        <name>[4Fe-4S] cluster</name>
        <dbReference type="ChEBI" id="CHEBI:49883"/>
    </cofactor>
</comment>
<dbReference type="AlphaFoldDB" id="A9KM80"/>
<dbReference type="EMBL" id="CP000885">
    <property type="protein sequence ID" value="ABX41423.1"/>
    <property type="molecule type" value="Genomic_DNA"/>
</dbReference>
<keyword evidence="6" id="KW-0411">Iron-sulfur</keyword>
<evidence type="ECO:0000256" key="5">
    <source>
        <dbReference type="ARBA" id="ARBA00023004"/>
    </source>
</evidence>
<protein>
    <submittedName>
        <fullName evidence="8">Radical SAM domain protein</fullName>
    </submittedName>
</protein>
<dbReference type="PANTHER" id="PTHR43787">
    <property type="entry name" value="FEMO COFACTOR BIOSYNTHESIS PROTEIN NIFB-RELATED"/>
    <property type="match status" value="1"/>
</dbReference>
<dbReference type="GO" id="GO:0003824">
    <property type="term" value="F:catalytic activity"/>
    <property type="evidence" value="ECO:0007669"/>
    <property type="project" value="InterPro"/>
</dbReference>
<organism evidence="8 9">
    <name type="scientific">Lachnoclostridium phytofermentans (strain ATCC 700394 / DSM 18823 / ISDg)</name>
    <name type="common">Clostridium phytofermentans</name>
    <dbReference type="NCBI Taxonomy" id="357809"/>
    <lineage>
        <taxon>Bacteria</taxon>
        <taxon>Bacillati</taxon>
        <taxon>Bacillota</taxon>
        <taxon>Clostridia</taxon>
        <taxon>Lachnospirales</taxon>
        <taxon>Lachnospiraceae</taxon>
    </lineage>
</organism>
<dbReference type="SUPFAM" id="SSF102114">
    <property type="entry name" value="Radical SAM enzymes"/>
    <property type="match status" value="1"/>
</dbReference>
<dbReference type="CDD" id="cd01335">
    <property type="entry name" value="Radical_SAM"/>
    <property type="match status" value="1"/>
</dbReference>
<dbReference type="PROSITE" id="PS51918">
    <property type="entry name" value="RADICAL_SAM"/>
    <property type="match status" value="1"/>
</dbReference>
<keyword evidence="2" id="KW-0004">4Fe-4S</keyword>
<dbReference type="Pfam" id="PF13186">
    <property type="entry name" value="SPASM"/>
    <property type="match status" value="1"/>
</dbReference>
<accession>A9KM80</accession>
<keyword evidence="4" id="KW-0479">Metal-binding</keyword>